<accession>A0A1I1Q2Q4</accession>
<feature type="transmembrane region" description="Helical" evidence="2">
    <location>
        <begin position="24"/>
        <end position="43"/>
    </location>
</feature>
<feature type="compositionally biased region" description="Pro residues" evidence="1">
    <location>
        <begin position="1"/>
        <end position="19"/>
    </location>
</feature>
<evidence type="ECO:0000313" key="3">
    <source>
        <dbReference type="EMBL" id="SFD14138.1"/>
    </source>
</evidence>
<dbReference type="EMBL" id="FOLM01000010">
    <property type="protein sequence ID" value="SFD14138.1"/>
    <property type="molecule type" value="Genomic_DNA"/>
</dbReference>
<evidence type="ECO:0000256" key="1">
    <source>
        <dbReference type="SAM" id="MobiDB-lite"/>
    </source>
</evidence>
<dbReference type="AlphaFoldDB" id="A0A1I1Q2Q4"/>
<reference evidence="3 4" key="1">
    <citation type="submission" date="2016-10" db="EMBL/GenBank/DDBJ databases">
        <authorList>
            <person name="de Groot N.N."/>
        </authorList>
    </citation>
    <scope>NUCLEOTIDE SEQUENCE [LARGE SCALE GENOMIC DNA]</scope>
    <source>
        <strain evidence="3 4">CGMCC 4.5739</strain>
    </source>
</reference>
<gene>
    <name evidence="3" type="ORF">SAMN05421773_11097</name>
</gene>
<dbReference type="RefSeq" id="WP_093839938.1">
    <property type="nucleotide sequence ID" value="NZ_FOLM01000010.1"/>
</dbReference>
<name>A0A1I1Q2Q4_9ACTN</name>
<dbReference type="OrthoDB" id="4260003at2"/>
<evidence type="ECO:0000256" key="2">
    <source>
        <dbReference type="SAM" id="Phobius"/>
    </source>
</evidence>
<sequence length="164" mass="17734">MTHPQQPTPPGQWKPAPPPRKNRWPLIIGLGIFLAFAAFGGILELTGNSDDDTSAGQDTTETPPKDVPDYTVVSKETEGNQRTIIIEVNHTKNLDLIFEDAIADLTDNAGYIVQLNCTTGATEHVDNRLANGWYAIGNIGRATTGLDDGETKFEINDGRSCPAT</sequence>
<keyword evidence="2" id="KW-0472">Membrane</keyword>
<proteinExistence type="predicted"/>
<evidence type="ECO:0000313" key="4">
    <source>
        <dbReference type="Proteomes" id="UP000199207"/>
    </source>
</evidence>
<dbReference type="Proteomes" id="UP000199207">
    <property type="component" value="Unassembled WGS sequence"/>
</dbReference>
<protein>
    <submittedName>
        <fullName evidence="3">Uncharacterized protein</fullName>
    </submittedName>
</protein>
<keyword evidence="2" id="KW-0812">Transmembrane</keyword>
<organism evidence="3 4">
    <name type="scientific">Streptomyces aidingensis</name>
    <dbReference type="NCBI Taxonomy" id="910347"/>
    <lineage>
        <taxon>Bacteria</taxon>
        <taxon>Bacillati</taxon>
        <taxon>Actinomycetota</taxon>
        <taxon>Actinomycetes</taxon>
        <taxon>Kitasatosporales</taxon>
        <taxon>Streptomycetaceae</taxon>
        <taxon>Streptomyces</taxon>
    </lineage>
</organism>
<keyword evidence="4" id="KW-1185">Reference proteome</keyword>
<feature type="region of interest" description="Disordered" evidence="1">
    <location>
        <begin position="1"/>
        <end position="20"/>
    </location>
</feature>
<keyword evidence="2" id="KW-1133">Transmembrane helix</keyword>